<organism evidence="2 3">
    <name type="scientific">Sediminivirga luteola</name>
    <dbReference type="NCBI Taxonomy" id="1774748"/>
    <lineage>
        <taxon>Bacteria</taxon>
        <taxon>Bacillati</taxon>
        <taxon>Actinomycetota</taxon>
        <taxon>Actinomycetes</taxon>
        <taxon>Micrococcales</taxon>
        <taxon>Brevibacteriaceae</taxon>
        <taxon>Sediminivirga</taxon>
    </lineage>
</organism>
<proteinExistence type="predicted"/>
<dbReference type="RefSeq" id="WP_188549822.1">
    <property type="nucleotide sequence ID" value="NZ_BMFY01000003.1"/>
</dbReference>
<name>A0A8J2TWP0_9MICO</name>
<dbReference type="Pfam" id="PF07969">
    <property type="entry name" value="Amidohydro_3"/>
    <property type="match status" value="1"/>
</dbReference>
<reference evidence="2" key="1">
    <citation type="journal article" date="2014" name="Int. J. Syst. Evol. Microbiol.">
        <title>Complete genome sequence of Corynebacterium casei LMG S-19264T (=DSM 44701T), isolated from a smear-ripened cheese.</title>
        <authorList>
            <consortium name="US DOE Joint Genome Institute (JGI-PGF)"/>
            <person name="Walter F."/>
            <person name="Albersmeier A."/>
            <person name="Kalinowski J."/>
            <person name="Ruckert C."/>
        </authorList>
    </citation>
    <scope>NUCLEOTIDE SEQUENCE</scope>
    <source>
        <strain evidence="2">CGMCC 1.12785</strain>
    </source>
</reference>
<feature type="domain" description="Amidohydrolase 3" evidence="1">
    <location>
        <begin position="55"/>
        <end position="538"/>
    </location>
</feature>
<dbReference type="PANTHER" id="PTHR22642:SF2">
    <property type="entry name" value="PROTEIN LONG AFTER FAR-RED 3"/>
    <property type="match status" value="1"/>
</dbReference>
<dbReference type="SUPFAM" id="SSF51338">
    <property type="entry name" value="Composite domain of metallo-dependent hydrolases"/>
    <property type="match status" value="1"/>
</dbReference>
<evidence type="ECO:0000259" key="1">
    <source>
        <dbReference type="Pfam" id="PF07969"/>
    </source>
</evidence>
<sequence length="547" mass="58595">MLPATPTSAGPHDGHALEFRNARLFTGEGFTEPSSLHVVDGIITEPGSAAAGRAEVVDLDGRYLMPGFIESHAHPGMLGISLMELDLRPAAAPSVQAIVAAVDGAVRTAAPGEWVRGSGWEETFLAEGRGPTREDLDAVSGDVPVVLTRTCRHMLVANTAALRASGIDEDVADPPGGRFVRDEAGRMTGLVQEKAMDHIAAPAYADEDWDEAFSRAQDAFISWGVTTAHDMSTLAPHLRYYSRAGQAGQLRIRFRPWLWALSQAGMEGVLDHALGAGIASGLGDDRMRIQGMKFMLDGSVGGRTAAVSCAFEGTEDTGLLYIEDETLLHQLRRAVRGGLRLAVHGIGERALDQALGALGALDTPEEREFLTTMRNRIEHCALPLPAHLDALAEWNLIASSSVAFVYHLGDSYLRVLGPERVKRAYPHRSFLDHGIVAPGNSDAPVVNGNPWEGIYAATTRTTSSGVVLDREQNITLAEAIRAYTRDAAYGSFEEDRLGTLTSGAHADLQVLDRDPFALEPTDLLTLAPVAVYSAGTRVDPADTRIDG</sequence>
<protein>
    <submittedName>
        <fullName evidence="2">Amidohydrolase</fullName>
    </submittedName>
</protein>
<dbReference type="GO" id="GO:0016810">
    <property type="term" value="F:hydrolase activity, acting on carbon-nitrogen (but not peptide) bonds"/>
    <property type="evidence" value="ECO:0007669"/>
    <property type="project" value="InterPro"/>
</dbReference>
<dbReference type="InterPro" id="IPR032466">
    <property type="entry name" value="Metal_Hydrolase"/>
</dbReference>
<dbReference type="Proteomes" id="UP000616114">
    <property type="component" value="Unassembled WGS sequence"/>
</dbReference>
<evidence type="ECO:0000313" key="3">
    <source>
        <dbReference type="Proteomes" id="UP000616114"/>
    </source>
</evidence>
<comment type="caution">
    <text evidence="2">The sequence shown here is derived from an EMBL/GenBank/DDBJ whole genome shotgun (WGS) entry which is preliminary data.</text>
</comment>
<evidence type="ECO:0000313" key="2">
    <source>
        <dbReference type="EMBL" id="GGA08994.1"/>
    </source>
</evidence>
<dbReference type="InterPro" id="IPR013108">
    <property type="entry name" value="Amidohydro_3"/>
</dbReference>
<dbReference type="PANTHER" id="PTHR22642">
    <property type="entry name" value="IMIDAZOLONEPROPIONASE"/>
    <property type="match status" value="1"/>
</dbReference>
<dbReference type="InterPro" id="IPR011059">
    <property type="entry name" value="Metal-dep_hydrolase_composite"/>
</dbReference>
<gene>
    <name evidence="2" type="ORF">GCM10011333_09970</name>
</gene>
<reference evidence="2" key="2">
    <citation type="submission" date="2020-09" db="EMBL/GenBank/DDBJ databases">
        <authorList>
            <person name="Sun Q."/>
            <person name="Zhou Y."/>
        </authorList>
    </citation>
    <scope>NUCLEOTIDE SEQUENCE</scope>
    <source>
        <strain evidence="2">CGMCC 1.12785</strain>
    </source>
</reference>
<keyword evidence="3" id="KW-1185">Reference proteome</keyword>
<dbReference type="EMBL" id="BMFY01000003">
    <property type="protein sequence ID" value="GGA08994.1"/>
    <property type="molecule type" value="Genomic_DNA"/>
</dbReference>
<dbReference type="CDD" id="cd01300">
    <property type="entry name" value="YtcJ_like"/>
    <property type="match status" value="1"/>
</dbReference>
<dbReference type="Gene3D" id="3.10.310.70">
    <property type="match status" value="1"/>
</dbReference>
<dbReference type="SUPFAM" id="SSF51556">
    <property type="entry name" value="Metallo-dependent hydrolases"/>
    <property type="match status" value="1"/>
</dbReference>
<dbReference type="Gene3D" id="2.30.40.10">
    <property type="entry name" value="Urease, subunit C, domain 1"/>
    <property type="match status" value="1"/>
</dbReference>
<accession>A0A8J2TWP0</accession>
<dbReference type="InterPro" id="IPR033932">
    <property type="entry name" value="YtcJ-like"/>
</dbReference>
<dbReference type="Gene3D" id="3.20.20.140">
    <property type="entry name" value="Metal-dependent hydrolases"/>
    <property type="match status" value="1"/>
</dbReference>
<dbReference type="AlphaFoldDB" id="A0A8J2TWP0"/>